<keyword evidence="2" id="KW-1185">Reference proteome</keyword>
<evidence type="ECO:0000313" key="2">
    <source>
        <dbReference type="Proteomes" id="UP001160390"/>
    </source>
</evidence>
<dbReference type="Proteomes" id="UP001160390">
    <property type="component" value="Unassembled WGS sequence"/>
</dbReference>
<protein>
    <submittedName>
        <fullName evidence="1">Uncharacterized protein</fullName>
    </submittedName>
</protein>
<organism evidence="1 2">
    <name type="scientific">Clonostachys chloroleuca</name>
    <dbReference type="NCBI Taxonomy" id="1926264"/>
    <lineage>
        <taxon>Eukaryota</taxon>
        <taxon>Fungi</taxon>
        <taxon>Dikarya</taxon>
        <taxon>Ascomycota</taxon>
        <taxon>Pezizomycotina</taxon>
        <taxon>Sordariomycetes</taxon>
        <taxon>Hypocreomycetidae</taxon>
        <taxon>Hypocreales</taxon>
        <taxon>Bionectriaceae</taxon>
        <taxon>Clonostachys</taxon>
    </lineage>
</organism>
<accession>A0AA35M5I1</accession>
<name>A0AA35M5I1_9HYPO</name>
<evidence type="ECO:0000313" key="1">
    <source>
        <dbReference type="EMBL" id="CAI6090881.1"/>
    </source>
</evidence>
<comment type="caution">
    <text evidence="1">The sequence shown here is derived from an EMBL/GenBank/DDBJ whole genome shotgun (WGS) entry which is preliminary data.</text>
</comment>
<reference evidence="1" key="1">
    <citation type="submission" date="2023-01" db="EMBL/GenBank/DDBJ databases">
        <authorList>
            <person name="Piombo E."/>
        </authorList>
    </citation>
    <scope>NUCLEOTIDE SEQUENCE</scope>
</reference>
<gene>
    <name evidence="1" type="ORF">CCHLO57077_00010106</name>
</gene>
<feature type="non-terminal residue" evidence="1">
    <location>
        <position position="64"/>
    </location>
</feature>
<dbReference type="EMBL" id="CABFNP030001042">
    <property type="protein sequence ID" value="CAI6090881.1"/>
    <property type="molecule type" value="Genomic_DNA"/>
</dbReference>
<dbReference type="AlphaFoldDB" id="A0AA35M5I1"/>
<proteinExistence type="predicted"/>
<sequence>MGKLVPPWHSHQPLRWDLLNLIQRGNSSQPEARSLHRQCQNFPLVPFATAKSSDSMELALSQHG</sequence>